<dbReference type="RefSeq" id="WP_085277779.1">
    <property type="nucleotide sequence ID" value="NZ_FXAG01000029.1"/>
</dbReference>
<dbReference type="EMBL" id="FXAG01000029">
    <property type="protein sequence ID" value="SMF53128.1"/>
    <property type="molecule type" value="Genomic_DNA"/>
</dbReference>
<evidence type="ECO:0000313" key="2">
    <source>
        <dbReference type="Proteomes" id="UP000192920"/>
    </source>
</evidence>
<reference evidence="2" key="1">
    <citation type="submission" date="2017-04" db="EMBL/GenBank/DDBJ databases">
        <authorList>
            <person name="Varghese N."/>
            <person name="Submissions S."/>
        </authorList>
    </citation>
    <scope>NUCLEOTIDE SEQUENCE [LARGE SCALE GENOMIC DNA]</scope>
    <source>
        <strain evidence="2">DSM 22618</strain>
    </source>
</reference>
<dbReference type="STRING" id="1123014.SAMN02745746_03791"/>
<dbReference type="Proteomes" id="UP000192920">
    <property type="component" value="Unassembled WGS sequence"/>
</dbReference>
<gene>
    <name evidence="1" type="ORF">SAMN02745746_03791</name>
</gene>
<name>A0A1Y6CBH5_9NEIS</name>
<accession>A0A1Y6CBH5</accession>
<evidence type="ECO:0000313" key="1">
    <source>
        <dbReference type="EMBL" id="SMF53128.1"/>
    </source>
</evidence>
<organism evidence="1 2">
    <name type="scientific">Pseudogulbenkiania subflava DSM 22618</name>
    <dbReference type="NCBI Taxonomy" id="1123014"/>
    <lineage>
        <taxon>Bacteria</taxon>
        <taxon>Pseudomonadati</taxon>
        <taxon>Pseudomonadota</taxon>
        <taxon>Betaproteobacteria</taxon>
        <taxon>Neisseriales</taxon>
        <taxon>Chromobacteriaceae</taxon>
        <taxon>Pseudogulbenkiania</taxon>
    </lineage>
</organism>
<keyword evidence="2" id="KW-1185">Reference proteome</keyword>
<sequence>MKRHEAETYLAFSPRERGLLCAMLYTTTERHVMGWFTGAKGTHFHRAFFLLEDFFTDEPQRFLTTKDSDLYGGWVYDYSRGHPRLQEPIPIDDDIGRTLEALQADFATEWLFYLDTPGYEEDLARYRAEGLPLHEVNIRHKRLVRLDHGGHPWEHISPNADMNILDYIQEYWPLDYRLP</sequence>
<dbReference type="AlphaFoldDB" id="A0A1Y6CBH5"/>
<protein>
    <submittedName>
        <fullName evidence="1">Uncharacterized protein</fullName>
    </submittedName>
</protein>
<proteinExistence type="predicted"/>